<evidence type="ECO:0000313" key="12">
    <source>
        <dbReference type="EMBL" id="GAA2370434.1"/>
    </source>
</evidence>
<keyword evidence="4" id="KW-1003">Cell membrane</keyword>
<comment type="similarity">
    <text evidence="2">Belongs to the YajC family.</text>
</comment>
<dbReference type="EMBL" id="BAAARV010000070">
    <property type="protein sequence ID" value="GAA2370434.1"/>
    <property type="molecule type" value="Genomic_DNA"/>
</dbReference>
<proteinExistence type="inferred from homology"/>
<evidence type="ECO:0008006" key="14">
    <source>
        <dbReference type="Google" id="ProtNLM"/>
    </source>
</evidence>
<evidence type="ECO:0000256" key="5">
    <source>
        <dbReference type="ARBA" id="ARBA00022692"/>
    </source>
</evidence>
<sequence length="118" mass="12478">MFFADANSGGSSALPLLVVVAFAAFVYFLMIRPQQKRRREVENMQSAMGIGDEVVTVGGLYGTVVEIVDDTVLLEIAPGVTAKYARAAIGKVNKKAAVDEDTADEESDESGSSTTDAD</sequence>
<keyword evidence="9 11" id="KW-0472">Membrane</keyword>
<comment type="caution">
    <text evidence="12">The sequence shown here is derived from an EMBL/GenBank/DDBJ whole genome shotgun (WGS) entry which is preliminary data.</text>
</comment>
<keyword evidence="6" id="KW-0653">Protein transport</keyword>
<dbReference type="SMART" id="SM01323">
    <property type="entry name" value="YajC"/>
    <property type="match status" value="1"/>
</dbReference>
<dbReference type="PRINTS" id="PR01853">
    <property type="entry name" value="YAJCTRNLCASE"/>
</dbReference>
<dbReference type="PANTHER" id="PTHR33909:SF1">
    <property type="entry name" value="SEC TRANSLOCON ACCESSORY COMPLEX SUBUNIT YAJC"/>
    <property type="match status" value="1"/>
</dbReference>
<evidence type="ECO:0000256" key="7">
    <source>
        <dbReference type="ARBA" id="ARBA00022989"/>
    </source>
</evidence>
<keyword evidence="3" id="KW-0813">Transport</keyword>
<evidence type="ECO:0000256" key="10">
    <source>
        <dbReference type="SAM" id="MobiDB-lite"/>
    </source>
</evidence>
<dbReference type="NCBIfam" id="TIGR00739">
    <property type="entry name" value="yajC"/>
    <property type="match status" value="1"/>
</dbReference>
<dbReference type="RefSeq" id="WP_344617010.1">
    <property type="nucleotide sequence ID" value="NZ_BAAARV010000070.1"/>
</dbReference>
<evidence type="ECO:0000256" key="2">
    <source>
        <dbReference type="ARBA" id="ARBA00006742"/>
    </source>
</evidence>
<keyword evidence="13" id="KW-1185">Reference proteome</keyword>
<evidence type="ECO:0000256" key="3">
    <source>
        <dbReference type="ARBA" id="ARBA00022448"/>
    </source>
</evidence>
<keyword evidence="7 11" id="KW-1133">Transmembrane helix</keyword>
<evidence type="ECO:0000313" key="13">
    <source>
        <dbReference type="Proteomes" id="UP001501444"/>
    </source>
</evidence>
<keyword evidence="8" id="KW-0811">Translocation</keyword>
<evidence type="ECO:0000256" key="8">
    <source>
        <dbReference type="ARBA" id="ARBA00023010"/>
    </source>
</evidence>
<gene>
    <name evidence="12" type="ORF">GCM10010170_071470</name>
</gene>
<dbReference type="Pfam" id="PF02699">
    <property type="entry name" value="YajC"/>
    <property type="match status" value="1"/>
</dbReference>
<keyword evidence="5 11" id="KW-0812">Transmembrane</keyword>
<evidence type="ECO:0000256" key="4">
    <source>
        <dbReference type="ARBA" id="ARBA00022475"/>
    </source>
</evidence>
<organism evidence="12 13">
    <name type="scientific">Dactylosporangium salmoneum</name>
    <dbReference type="NCBI Taxonomy" id="53361"/>
    <lineage>
        <taxon>Bacteria</taxon>
        <taxon>Bacillati</taxon>
        <taxon>Actinomycetota</taxon>
        <taxon>Actinomycetes</taxon>
        <taxon>Micromonosporales</taxon>
        <taxon>Micromonosporaceae</taxon>
        <taxon>Dactylosporangium</taxon>
    </lineage>
</organism>
<dbReference type="Proteomes" id="UP001501444">
    <property type="component" value="Unassembled WGS sequence"/>
</dbReference>
<dbReference type="PANTHER" id="PTHR33909">
    <property type="entry name" value="SEC TRANSLOCON ACCESSORY COMPLEX SUBUNIT YAJC"/>
    <property type="match status" value="1"/>
</dbReference>
<feature type="region of interest" description="Disordered" evidence="10">
    <location>
        <begin position="93"/>
        <end position="118"/>
    </location>
</feature>
<evidence type="ECO:0000256" key="11">
    <source>
        <dbReference type="SAM" id="Phobius"/>
    </source>
</evidence>
<evidence type="ECO:0000256" key="9">
    <source>
        <dbReference type="ARBA" id="ARBA00023136"/>
    </source>
</evidence>
<name>A0ABN3H689_9ACTN</name>
<protein>
    <recommendedName>
        <fullName evidence="14">Preprotein translocase subunit YajC</fullName>
    </recommendedName>
</protein>
<reference evidence="12 13" key="1">
    <citation type="journal article" date="2019" name="Int. J. Syst. Evol. Microbiol.">
        <title>The Global Catalogue of Microorganisms (GCM) 10K type strain sequencing project: providing services to taxonomists for standard genome sequencing and annotation.</title>
        <authorList>
            <consortium name="The Broad Institute Genomics Platform"/>
            <consortium name="The Broad Institute Genome Sequencing Center for Infectious Disease"/>
            <person name="Wu L."/>
            <person name="Ma J."/>
        </authorList>
    </citation>
    <scope>NUCLEOTIDE SEQUENCE [LARGE SCALE GENOMIC DNA]</scope>
    <source>
        <strain evidence="12 13">JCM 3272</strain>
    </source>
</reference>
<comment type="subcellular location">
    <subcellularLocation>
        <location evidence="1">Cell membrane</location>
        <topology evidence="1">Single-pass membrane protein</topology>
    </subcellularLocation>
</comment>
<feature type="compositionally biased region" description="Acidic residues" evidence="10">
    <location>
        <begin position="99"/>
        <end position="109"/>
    </location>
</feature>
<feature type="transmembrane region" description="Helical" evidence="11">
    <location>
        <begin position="12"/>
        <end position="30"/>
    </location>
</feature>
<evidence type="ECO:0000256" key="6">
    <source>
        <dbReference type="ARBA" id="ARBA00022927"/>
    </source>
</evidence>
<evidence type="ECO:0000256" key="1">
    <source>
        <dbReference type="ARBA" id="ARBA00004162"/>
    </source>
</evidence>
<accession>A0ABN3H689</accession>
<dbReference type="InterPro" id="IPR003849">
    <property type="entry name" value="Preprotein_translocase_YajC"/>
</dbReference>